<evidence type="ECO:0000256" key="2">
    <source>
        <dbReference type="PROSITE-ProRule" id="PRU00335"/>
    </source>
</evidence>
<dbReference type="SUPFAM" id="SSF46689">
    <property type="entry name" value="Homeodomain-like"/>
    <property type="match status" value="1"/>
</dbReference>
<dbReference type="Pfam" id="PF00440">
    <property type="entry name" value="TetR_N"/>
    <property type="match status" value="1"/>
</dbReference>
<evidence type="ECO:0000313" key="5">
    <source>
        <dbReference type="Proteomes" id="UP001626537"/>
    </source>
</evidence>
<dbReference type="RefSeq" id="WP_407346472.1">
    <property type="nucleotide sequence ID" value="NZ_CP136864.1"/>
</dbReference>
<keyword evidence="5" id="KW-1185">Reference proteome</keyword>
<reference evidence="4 5" key="1">
    <citation type="submission" date="2023-10" db="EMBL/GenBank/DDBJ databases">
        <title>Two novel species belonging to the OM43/NOR5 clade.</title>
        <authorList>
            <person name="Park M."/>
        </authorList>
    </citation>
    <scope>NUCLEOTIDE SEQUENCE [LARGE SCALE GENOMIC DNA]</scope>
    <source>
        <strain evidence="4 5">IMCC43200</strain>
    </source>
</reference>
<dbReference type="PRINTS" id="PR00455">
    <property type="entry name" value="HTHTETR"/>
</dbReference>
<evidence type="ECO:0000259" key="3">
    <source>
        <dbReference type="PROSITE" id="PS50977"/>
    </source>
</evidence>
<dbReference type="Pfam" id="PF13972">
    <property type="entry name" value="TetR"/>
    <property type="match status" value="1"/>
</dbReference>
<dbReference type="InterPro" id="IPR001647">
    <property type="entry name" value="HTH_TetR"/>
</dbReference>
<dbReference type="PANTHER" id="PTHR43479">
    <property type="entry name" value="ACREF/ENVCD OPERON REPRESSOR-RELATED"/>
    <property type="match status" value="1"/>
</dbReference>
<dbReference type="PANTHER" id="PTHR43479:SF12">
    <property type="entry name" value="TRANSCRIPTIONAL REGULATORY PROTEIN"/>
    <property type="match status" value="1"/>
</dbReference>
<organism evidence="4 5">
    <name type="scientific">Congregibacter variabilis</name>
    <dbReference type="NCBI Taxonomy" id="3081200"/>
    <lineage>
        <taxon>Bacteria</taxon>
        <taxon>Pseudomonadati</taxon>
        <taxon>Pseudomonadota</taxon>
        <taxon>Gammaproteobacteria</taxon>
        <taxon>Cellvibrionales</taxon>
        <taxon>Halieaceae</taxon>
        <taxon>Congregibacter</taxon>
    </lineage>
</organism>
<dbReference type="PROSITE" id="PS50977">
    <property type="entry name" value="HTH_TETR_2"/>
    <property type="match status" value="1"/>
</dbReference>
<dbReference type="InterPro" id="IPR050624">
    <property type="entry name" value="HTH-type_Tx_Regulator"/>
</dbReference>
<name>A0ABZ0HYU0_9GAMM</name>
<evidence type="ECO:0000256" key="1">
    <source>
        <dbReference type="ARBA" id="ARBA00023125"/>
    </source>
</evidence>
<dbReference type="InterPro" id="IPR009057">
    <property type="entry name" value="Homeodomain-like_sf"/>
</dbReference>
<evidence type="ECO:0000313" key="4">
    <source>
        <dbReference type="EMBL" id="WOJ91908.1"/>
    </source>
</evidence>
<sequence>MSKSKVNNRSRILATCRDLMNEEGAQAIGTTRLCEELEISPGNLYYHFKNKEEIVRALFAQLEEEFRCAFGQEPPPVLTPKVFADFYIKTLDVAYDNRFFFSGLLHLLRQDDVLAADYRRLQEWALEGLAAVAEQAAIEDHLRIPRSKKRYRSIAINTWLIWSNWVRYLEITKSGETISRADMVLGIEQIFDVLSGYLEPSYEAAVRRRLKVVR</sequence>
<proteinExistence type="predicted"/>
<dbReference type="EMBL" id="CP136864">
    <property type="protein sequence ID" value="WOJ91908.1"/>
    <property type="molecule type" value="Genomic_DNA"/>
</dbReference>
<dbReference type="Gene3D" id="1.10.357.10">
    <property type="entry name" value="Tetracycline Repressor, domain 2"/>
    <property type="match status" value="1"/>
</dbReference>
<keyword evidence="1 2" id="KW-0238">DNA-binding</keyword>
<dbReference type="Proteomes" id="UP001626537">
    <property type="component" value="Chromosome"/>
</dbReference>
<dbReference type="InterPro" id="IPR025722">
    <property type="entry name" value="TetR"/>
</dbReference>
<protein>
    <submittedName>
        <fullName evidence="4">TetR/AcrR family transcriptional regulator</fullName>
    </submittedName>
</protein>
<feature type="domain" description="HTH tetR-type" evidence="3">
    <location>
        <begin position="6"/>
        <end position="66"/>
    </location>
</feature>
<accession>A0ABZ0HYU0</accession>
<feature type="DNA-binding region" description="H-T-H motif" evidence="2">
    <location>
        <begin position="29"/>
        <end position="48"/>
    </location>
</feature>
<gene>
    <name evidence="4" type="ORF">R0135_08905</name>
</gene>